<dbReference type="GO" id="GO:0004673">
    <property type="term" value="F:protein histidine kinase activity"/>
    <property type="evidence" value="ECO:0007669"/>
    <property type="project" value="UniProtKB-EC"/>
</dbReference>
<dbReference type="SUPFAM" id="SSF55874">
    <property type="entry name" value="ATPase domain of HSP90 chaperone/DNA topoisomerase II/histidine kinase"/>
    <property type="match status" value="1"/>
</dbReference>
<gene>
    <name evidence="10" type="ORF">FOY91_04240</name>
</gene>
<evidence type="ECO:0000256" key="1">
    <source>
        <dbReference type="ARBA" id="ARBA00000085"/>
    </source>
</evidence>
<dbReference type="SMART" id="SM00911">
    <property type="entry name" value="HWE_HK"/>
    <property type="match status" value="1"/>
</dbReference>
<keyword evidence="6 10" id="KW-0418">Kinase</keyword>
<dbReference type="InterPro" id="IPR003018">
    <property type="entry name" value="GAF"/>
</dbReference>
<comment type="catalytic activity">
    <reaction evidence="1">
        <text>ATP + protein L-histidine = ADP + protein N-phospho-L-histidine.</text>
        <dbReference type="EC" id="2.7.13.3"/>
    </reaction>
</comment>
<proteinExistence type="predicted"/>
<dbReference type="InterPro" id="IPR011102">
    <property type="entry name" value="Sig_transdc_His_kinase_HWE"/>
</dbReference>
<keyword evidence="5" id="KW-0547">Nucleotide-binding</keyword>
<keyword evidence="7" id="KW-0067">ATP-binding</keyword>
<reference evidence="10 11" key="1">
    <citation type="submission" date="2019-07" db="EMBL/GenBank/DDBJ databases">
        <title>Sphingomonas solaris sp. nov., isolated from a solar panel from Boston, Massachusetts.</title>
        <authorList>
            <person name="Tanner K."/>
            <person name="Pascual J."/>
            <person name="Mancuso C."/>
            <person name="Pereto J."/>
            <person name="Khalil A."/>
            <person name="Vilanova C."/>
        </authorList>
    </citation>
    <scope>NUCLEOTIDE SEQUENCE [LARGE SCALE GENOMIC DNA]</scope>
    <source>
        <strain evidence="10 11">R4DWN</strain>
    </source>
</reference>
<feature type="domain" description="GAF" evidence="8">
    <location>
        <begin position="51"/>
        <end position="196"/>
    </location>
</feature>
<dbReference type="EMBL" id="VNIM01000010">
    <property type="protein sequence ID" value="TVV76440.1"/>
    <property type="molecule type" value="Genomic_DNA"/>
</dbReference>
<dbReference type="RefSeq" id="WP_145148474.1">
    <property type="nucleotide sequence ID" value="NZ_VNIM01000010.1"/>
</dbReference>
<evidence type="ECO:0000256" key="2">
    <source>
        <dbReference type="ARBA" id="ARBA00012438"/>
    </source>
</evidence>
<keyword evidence="11" id="KW-1185">Reference proteome</keyword>
<organism evidence="10 11">
    <name type="scientific">Alterirhizorhabdus solaris</name>
    <dbReference type="NCBI Taxonomy" id="2529389"/>
    <lineage>
        <taxon>Bacteria</taxon>
        <taxon>Pseudomonadati</taxon>
        <taxon>Pseudomonadota</taxon>
        <taxon>Alphaproteobacteria</taxon>
        <taxon>Sphingomonadales</taxon>
        <taxon>Rhizorhabdaceae</taxon>
        <taxon>Alterirhizorhabdus</taxon>
    </lineage>
</organism>
<dbReference type="PANTHER" id="PTHR41523:SF8">
    <property type="entry name" value="ETHYLENE RESPONSE SENSOR PROTEIN"/>
    <property type="match status" value="1"/>
</dbReference>
<dbReference type="GO" id="GO:0005524">
    <property type="term" value="F:ATP binding"/>
    <property type="evidence" value="ECO:0007669"/>
    <property type="project" value="UniProtKB-KW"/>
</dbReference>
<protein>
    <recommendedName>
        <fullName evidence="2">histidine kinase</fullName>
        <ecNumber evidence="2">2.7.13.3</ecNumber>
    </recommendedName>
</protein>
<evidence type="ECO:0000313" key="10">
    <source>
        <dbReference type="EMBL" id="TVV76440.1"/>
    </source>
</evidence>
<keyword evidence="3" id="KW-0597">Phosphoprotein</keyword>
<keyword evidence="4" id="KW-0808">Transferase</keyword>
<dbReference type="OrthoDB" id="9760752at2"/>
<dbReference type="SUPFAM" id="SSF55781">
    <property type="entry name" value="GAF domain-like"/>
    <property type="match status" value="1"/>
</dbReference>
<evidence type="ECO:0000256" key="3">
    <source>
        <dbReference type="ARBA" id="ARBA00022553"/>
    </source>
</evidence>
<dbReference type="Gene3D" id="3.30.450.40">
    <property type="match status" value="1"/>
</dbReference>
<dbReference type="Proteomes" id="UP000318681">
    <property type="component" value="Unassembled WGS sequence"/>
</dbReference>
<dbReference type="InterPro" id="IPR029016">
    <property type="entry name" value="GAF-like_dom_sf"/>
</dbReference>
<dbReference type="InterPro" id="IPR036890">
    <property type="entry name" value="HATPase_C_sf"/>
</dbReference>
<dbReference type="EC" id="2.7.13.3" evidence="2"/>
<dbReference type="Pfam" id="PF13185">
    <property type="entry name" value="GAF_2"/>
    <property type="match status" value="1"/>
</dbReference>
<dbReference type="AlphaFoldDB" id="A0A558RAM2"/>
<evidence type="ECO:0000313" key="11">
    <source>
        <dbReference type="Proteomes" id="UP000318681"/>
    </source>
</evidence>
<evidence type="ECO:0000259" key="8">
    <source>
        <dbReference type="SMART" id="SM00065"/>
    </source>
</evidence>
<name>A0A558RAM2_9SPHN</name>
<evidence type="ECO:0000256" key="6">
    <source>
        <dbReference type="ARBA" id="ARBA00022777"/>
    </source>
</evidence>
<accession>A0A558RAM2</accession>
<sequence>MSEGATDRLAAPPPISDVFITDALSARVPKRADHRREILALQALATRMADEPDAVLPLFVDLAMELTGAVSAGLSLYDAEEAPDIFQWRHLRGTLARFEHATTPRDHSPCGVTLDCNAPTLAAYPERVYEWISDAGIVVPEVLLVPLYIAGEPLGTLWVVSDQDGYFDSGDARVAAELASFVGVALRMARNEERLRRSLEEQETVAKEMSHRLKNVFAMADGMIRVSARNAATPADMAQALSGRLHALANAHALVRRKVSDIGSEPPATDLGDLVHAIVKAHEPPEDAASPFAIEGPAIACGDHATNGIALLVHELATNAAKYGALSSKAGRVAIRWEIDDAQLVLTWTETGGPTVLAAPDHSGFGTTLAARTLAGQFRGSIERDWRREGLAVTMILALDRIAA</sequence>
<dbReference type="SMART" id="SM00065">
    <property type="entry name" value="GAF"/>
    <property type="match status" value="1"/>
</dbReference>
<dbReference type="Pfam" id="PF07536">
    <property type="entry name" value="HWE_HK"/>
    <property type="match status" value="1"/>
</dbReference>
<evidence type="ECO:0000259" key="9">
    <source>
        <dbReference type="SMART" id="SM00911"/>
    </source>
</evidence>
<evidence type="ECO:0000256" key="7">
    <source>
        <dbReference type="ARBA" id="ARBA00022840"/>
    </source>
</evidence>
<evidence type="ECO:0000256" key="4">
    <source>
        <dbReference type="ARBA" id="ARBA00022679"/>
    </source>
</evidence>
<feature type="domain" description="Signal transduction histidine kinase HWE region" evidence="9">
    <location>
        <begin position="208"/>
        <end position="298"/>
    </location>
</feature>
<comment type="caution">
    <text evidence="10">The sequence shown here is derived from an EMBL/GenBank/DDBJ whole genome shotgun (WGS) entry which is preliminary data.</text>
</comment>
<evidence type="ECO:0000256" key="5">
    <source>
        <dbReference type="ARBA" id="ARBA00022741"/>
    </source>
</evidence>
<dbReference type="Gene3D" id="3.30.565.10">
    <property type="entry name" value="Histidine kinase-like ATPase, C-terminal domain"/>
    <property type="match status" value="1"/>
</dbReference>
<dbReference type="PANTHER" id="PTHR41523">
    <property type="entry name" value="TWO-COMPONENT SYSTEM SENSOR PROTEIN"/>
    <property type="match status" value="1"/>
</dbReference>